<organism evidence="1 2">
    <name type="scientific">Priestia megaterium</name>
    <name type="common">Bacillus megaterium</name>
    <dbReference type="NCBI Taxonomy" id="1404"/>
    <lineage>
        <taxon>Bacteria</taxon>
        <taxon>Bacillati</taxon>
        <taxon>Bacillota</taxon>
        <taxon>Bacilli</taxon>
        <taxon>Bacillales</taxon>
        <taxon>Bacillaceae</taxon>
        <taxon>Priestia</taxon>
    </lineage>
</organism>
<reference evidence="1 2" key="1">
    <citation type="submission" date="2019-10" db="EMBL/GenBank/DDBJ databases">
        <title>Complete genome sequences for adaption low water activity.</title>
        <authorList>
            <person name="Zhao L."/>
            <person name="Zhong J."/>
        </authorList>
    </citation>
    <scope>NUCLEOTIDE SEQUENCE [LARGE SCALE GENOMIC DNA]</scope>
    <source>
        <strain evidence="1 2">FDU301</strain>
    </source>
</reference>
<dbReference type="AlphaFoldDB" id="A0A6M6DTX9"/>
<dbReference type="Proteomes" id="UP000501076">
    <property type="component" value="Chromosome"/>
</dbReference>
<protein>
    <submittedName>
        <fullName evidence="1">Spore coat protein</fullName>
    </submittedName>
</protein>
<evidence type="ECO:0000313" key="1">
    <source>
        <dbReference type="EMBL" id="QJX78471.1"/>
    </source>
</evidence>
<dbReference type="Pfam" id="PF11122">
    <property type="entry name" value="Spore-coat_CotD"/>
    <property type="match status" value="1"/>
</dbReference>
<name>A0A6M6DTX9_PRIMG</name>
<keyword evidence="1" id="KW-0946">Virion</keyword>
<keyword evidence="1" id="KW-0167">Capsid protein</keyword>
<dbReference type="RefSeq" id="WP_033578437.1">
    <property type="nucleotide sequence ID" value="NZ_CANLZB010000001.1"/>
</dbReference>
<dbReference type="GeneID" id="48012049"/>
<sequence>MYPRPTKCMPPIVHPTKCCTQFTSQEVVVPHIHPSHNTLVNHTNVKHVHYFPQTQSVVNETSNQQFFGGAQQYPTQVGGAGYPGQMGGYPGQVAGAGYPGQVAGASYPGQGGYPGQVGGAGFPGQGGYPGQVAGASYPGHKGCGQGSCHTKGAHQGPNSGYFR</sequence>
<dbReference type="EMBL" id="CP045272">
    <property type="protein sequence ID" value="QJX78471.1"/>
    <property type="molecule type" value="Genomic_DNA"/>
</dbReference>
<proteinExistence type="predicted"/>
<accession>A0A6M6DTX9</accession>
<gene>
    <name evidence="1" type="ORF">FDZ14_20655</name>
</gene>
<dbReference type="InterPro" id="IPR020108">
    <property type="entry name" value="Spore_coat_CotD"/>
</dbReference>
<evidence type="ECO:0000313" key="2">
    <source>
        <dbReference type="Proteomes" id="UP000501076"/>
    </source>
</evidence>